<dbReference type="Proteomes" id="UP001138961">
    <property type="component" value="Unassembled WGS sequence"/>
</dbReference>
<reference evidence="1" key="1">
    <citation type="submission" date="2021-10" db="EMBL/GenBank/DDBJ databases">
        <title>Loktanella gaetbuli sp. nov., isolated from a tidal flat.</title>
        <authorList>
            <person name="Park S."/>
            <person name="Yoon J.-H."/>
        </authorList>
    </citation>
    <scope>NUCLEOTIDE SEQUENCE</scope>
    <source>
        <strain evidence="1">TSTF-M6</strain>
    </source>
</reference>
<dbReference type="RefSeq" id="WP_226748994.1">
    <property type="nucleotide sequence ID" value="NZ_JAJATZ010000008.1"/>
</dbReference>
<name>A0ABS8BXL9_9RHOB</name>
<evidence type="ECO:0000313" key="2">
    <source>
        <dbReference type="Proteomes" id="UP001138961"/>
    </source>
</evidence>
<keyword evidence="2" id="KW-1185">Reference proteome</keyword>
<proteinExistence type="predicted"/>
<sequence length="1503" mass="164366">MSNGGPILNPLFPANSVLTALSPAPWPSEPDTPPGWAQGMLVTATVMAICDHVIRSLSFCGFQPTFAHFTPTNVPGSAREWISVDLGSRTTQTTADDTVGLRQAANTGPLVLIEMTPFASNSGGHHGLNITGSGAGWVAGYDEASGKWTVELVAGSGTDGTFPAALSAIMPGRQGVLGAMETALAAQVHGTEYAGLFWLLDPTEWFGTHKPPAGTDPFTAQIFDIADRIFPHAPGSSEETAPLPSQSNTDARTALLGRQFNDSMSIVAEFDANPIAKSYWKYSEKGLDQHLAELTATEDAMLRNLAEAAASVSWFDLVCLLLHCGLINPPRLLASSRLSAIPELFTDPPETTEPMSVEVFNTSVGSPGQQTLVFRIDDVIVATLIQNSRGDNGNGRKAPYILDNVGWEYLGIVGPGETHGIALTVGRAVRIETVEDGPIPCAFDIVWTQMPECIPRPVNAPLNLTRAAIKADMTTAQKAIFDKDYADVQTEDITLNDAQTLAHLNDMRPAVFEADLDPDLQAMGFNPESPPMLVHTPLGNGGVKFEWFNPKDEKTSQDMTGQGKAPPAEPLFTVILKPKNPKSGDFAYSFNIDYIEAGPKNPSNTPPPVPWMHLGLFMLLSMTTADRLPVICIVSFRLWFSGDVDMEVHNHITTRVSIVPELIRFDDPLDLPPAGDVLPIRAYDLPYLSRLPDDSTEYAANFYWRMADSDQNLLPPWDDTQIDGAFTARPIGVADEFQVGDLFPVIDIADWVGTTRLDTYGAYLINSHEVERWRLANPALANDVDTGALQIIEGKVTIQDPTWFWITLTVDVVLGFTPIGDAVDVFDFFYACYYHEDKWGRPVSTAEIVFMGGVALCPFVSSGMAKAGVLGAGATAGGTTWYFFSEDMSGGLPPVQSLGDAMPPMRVVGNNAEEVAALEAIAQRTSAFRDLSPRQQADLLEELKNIEGMSAMVLRLAETLGNGIGAGFLKLDDLLDEAGEFKFLELRLAYNFWAENTKLADKSVEAFLRSRKFTKGRLRRVLETFGGPKMIGKTLGRTVQAGSSQMRARWPRLAHLTFEGATKISPADLVTALRGPGRATALAADLEPEHAAFVLRYAERLDAFLARTGDADLDLALDAELAKIVGDKHRSVEEVITVMAHLMELAEDACHKAERTLDSIDDVQELRPILNELMQAGVTRSGHQNGAVFEFFGSAYRVANDAGIVAFKLQVRFDDDLLGPDLIEFLEDGYRIVQYKSLSDLAREVGKGAYQDNMFQFIKDMARLANNEEPWRLGADFVPDGAPNAFNGEYLSIIDFDQFRKAGQHGLEEMWRLAGDEVFVTLDEFPASMTPFIMAVGDQLDQAVDATGKTFRITKLDDYQELVERSGDDTLNELWRYVSGDQANDMETVLENMETLEDLKRFLQVPSNFRGRSIMRKFVKMALPKGQTVDAMELMAENGAQRVFDALGLQDGWMNPAKAAFREAQEAALRARGADDADIAEHGLQEFSVLVTVQALGREILDL</sequence>
<comment type="caution">
    <text evidence="1">The sequence shown here is derived from an EMBL/GenBank/DDBJ whole genome shotgun (WGS) entry which is preliminary data.</text>
</comment>
<organism evidence="1 2">
    <name type="scientific">Loktanella gaetbuli</name>
    <dbReference type="NCBI Taxonomy" id="2881335"/>
    <lineage>
        <taxon>Bacteria</taxon>
        <taxon>Pseudomonadati</taxon>
        <taxon>Pseudomonadota</taxon>
        <taxon>Alphaproteobacteria</taxon>
        <taxon>Rhodobacterales</taxon>
        <taxon>Roseobacteraceae</taxon>
        <taxon>Loktanella</taxon>
    </lineage>
</organism>
<evidence type="ECO:0000313" key="1">
    <source>
        <dbReference type="EMBL" id="MCB5200477.1"/>
    </source>
</evidence>
<gene>
    <name evidence="1" type="ORF">LGQ03_14605</name>
</gene>
<accession>A0ABS8BXL9</accession>
<dbReference type="EMBL" id="JAJATZ010000008">
    <property type="protein sequence ID" value="MCB5200477.1"/>
    <property type="molecule type" value="Genomic_DNA"/>
</dbReference>
<protein>
    <submittedName>
        <fullName evidence="1">Uncharacterized protein</fullName>
    </submittedName>
</protein>